<dbReference type="AlphaFoldDB" id="A0A9Q0FK15"/>
<reference evidence="1" key="1">
    <citation type="submission" date="2022-02" db="EMBL/GenBank/DDBJ databases">
        <authorList>
            <person name="Henning P.M."/>
            <person name="McCubbin A.G."/>
            <person name="Shore J.S."/>
        </authorList>
    </citation>
    <scope>NUCLEOTIDE SEQUENCE</scope>
    <source>
        <strain evidence="1">F60SS</strain>
        <tissue evidence="1">Leaves</tissue>
    </source>
</reference>
<evidence type="ECO:0000313" key="1">
    <source>
        <dbReference type="EMBL" id="KAJ4832887.1"/>
    </source>
</evidence>
<name>A0A9Q0FK15_9ROSI</name>
<comment type="caution">
    <text evidence="1">The sequence shown here is derived from an EMBL/GenBank/DDBJ whole genome shotgun (WGS) entry which is preliminary data.</text>
</comment>
<dbReference type="Gene3D" id="3.40.50.150">
    <property type="entry name" value="Vaccinia Virus protein VP39"/>
    <property type="match status" value="1"/>
</dbReference>
<keyword evidence="2" id="KW-1185">Reference proteome</keyword>
<accession>A0A9Q0FK15</accession>
<proteinExistence type="predicted"/>
<dbReference type="SUPFAM" id="SSF53335">
    <property type="entry name" value="S-adenosyl-L-methionine-dependent methyltransferases"/>
    <property type="match status" value="1"/>
</dbReference>
<organism evidence="1 2">
    <name type="scientific">Turnera subulata</name>
    <dbReference type="NCBI Taxonomy" id="218843"/>
    <lineage>
        <taxon>Eukaryota</taxon>
        <taxon>Viridiplantae</taxon>
        <taxon>Streptophyta</taxon>
        <taxon>Embryophyta</taxon>
        <taxon>Tracheophyta</taxon>
        <taxon>Spermatophyta</taxon>
        <taxon>Magnoliopsida</taxon>
        <taxon>eudicotyledons</taxon>
        <taxon>Gunneridae</taxon>
        <taxon>Pentapetalae</taxon>
        <taxon>rosids</taxon>
        <taxon>fabids</taxon>
        <taxon>Malpighiales</taxon>
        <taxon>Passifloraceae</taxon>
        <taxon>Turnera</taxon>
    </lineage>
</organism>
<evidence type="ECO:0000313" key="2">
    <source>
        <dbReference type="Proteomes" id="UP001141552"/>
    </source>
</evidence>
<gene>
    <name evidence="1" type="ORF">Tsubulata_045377</name>
</gene>
<evidence type="ECO:0008006" key="3">
    <source>
        <dbReference type="Google" id="ProtNLM"/>
    </source>
</evidence>
<dbReference type="OrthoDB" id="411785at2759"/>
<protein>
    <recommendedName>
        <fullName evidence="3">PABS domain-containing protein</fullName>
    </recommendedName>
</protein>
<dbReference type="EMBL" id="JAKUCV010005050">
    <property type="protein sequence ID" value="KAJ4832887.1"/>
    <property type="molecule type" value="Genomic_DNA"/>
</dbReference>
<sequence>MFRPSFPGLRHITRRFCTASSTLTSSYVEQGYFSPEWWLQSSAPRTVFSASSTKDNAVVSVLSRHSRAPAKEEWPKREEWLNKRYAKVTDSGSENCQQEGFKVIGFEWRTLNYNHDWYQAKVKVVAASRESEPGSVFLKQQQKWLYVDNVQSMVYLGLVTLKSCGYHELPQAMSQKKPIRILCVGLDGGSVPLYLAHRFPGATIDIVEIDPLIISVTNQEMGFPALPVVTSSGERTFPADYNNVINKMLWGDILDRLHLYENDPAKFLQDTDDVYDMIFINAYGDGMNDSTSDLCDPDSPFLKALGDRLHPKHGTVAVNIRWDPDDVDSDDEAPAEEIGQAYKDALVGDGSICSSSSPGVGFIYEVDNENAILVVGRGFIWEEVDPKHHNKDPLTKTLQSNSLKFHRRLISNDSSLLVMEKKRFTLID</sequence>
<dbReference type="InterPro" id="IPR029063">
    <property type="entry name" value="SAM-dependent_MTases_sf"/>
</dbReference>
<dbReference type="Proteomes" id="UP001141552">
    <property type="component" value="Unassembled WGS sequence"/>
</dbReference>
<reference evidence="1" key="2">
    <citation type="journal article" date="2023" name="Plants (Basel)">
        <title>Annotation of the Turnera subulata (Passifloraceae) Draft Genome Reveals the S-Locus Evolved after the Divergence of Turneroideae from Passifloroideae in a Stepwise Manner.</title>
        <authorList>
            <person name="Henning P.M."/>
            <person name="Roalson E.H."/>
            <person name="Mir W."/>
            <person name="McCubbin A.G."/>
            <person name="Shore J.S."/>
        </authorList>
    </citation>
    <scope>NUCLEOTIDE SEQUENCE</scope>
    <source>
        <strain evidence="1">F60SS</strain>
    </source>
</reference>